<proteinExistence type="predicted"/>
<accession>A0A1S7FX50</accession>
<dbReference type="AlphaFoldDB" id="A0A1S7FX50"/>
<gene>
    <name evidence="1" type="ORF">UE46_13365</name>
</gene>
<keyword evidence="2" id="KW-1185">Reference proteome</keyword>
<reference evidence="2" key="1">
    <citation type="submission" date="2015-03" db="EMBL/GenBank/DDBJ databases">
        <authorList>
            <person name="Ferrari E."/>
            <person name="Walter M.C."/>
            <person name="Huptas C."/>
            <person name="Scherer S."/>
            <person name="Mueller-Herbst S."/>
        </authorList>
    </citation>
    <scope>NUCLEOTIDE SEQUENCE [LARGE SCALE GENOMIC DNA]</scope>
    <source>
        <strain evidence="2">LWP01</strain>
    </source>
</reference>
<dbReference type="KEGG" id="lwi:UE46_13365"/>
<organism evidence="1 2">
    <name type="scientific">Listeria weihenstephanensis</name>
    <dbReference type="NCBI Taxonomy" id="1006155"/>
    <lineage>
        <taxon>Bacteria</taxon>
        <taxon>Bacillati</taxon>
        <taxon>Bacillota</taxon>
        <taxon>Bacilli</taxon>
        <taxon>Bacillales</taxon>
        <taxon>Listeriaceae</taxon>
        <taxon>Listeria</taxon>
    </lineage>
</organism>
<evidence type="ECO:0000313" key="2">
    <source>
        <dbReference type="Proteomes" id="UP000223060"/>
    </source>
</evidence>
<dbReference type="Proteomes" id="UP000223060">
    <property type="component" value="Chromosome"/>
</dbReference>
<protein>
    <submittedName>
        <fullName evidence="1">Uncharacterized protein</fullName>
    </submittedName>
</protein>
<evidence type="ECO:0000313" key="1">
    <source>
        <dbReference type="EMBL" id="AQY51917.1"/>
    </source>
</evidence>
<dbReference type="EMBL" id="CP011102">
    <property type="protein sequence ID" value="AQY51917.1"/>
    <property type="molecule type" value="Genomic_DNA"/>
</dbReference>
<name>A0A1S7FX50_9LIST</name>
<sequence>MIENTIKEVELFEQMKHGEPVLFVTAIGYIIGITDIPDEIPHSVVKLKDVYINCVSASRVNRFSKGLNISVDQIIGFNVLTEEEMNRMITNWQVSMAPTIG</sequence>